<dbReference type="Proteomes" id="UP000800200">
    <property type="component" value="Unassembled WGS sequence"/>
</dbReference>
<evidence type="ECO:0000256" key="1">
    <source>
        <dbReference type="SAM" id="MobiDB-lite"/>
    </source>
</evidence>
<organism evidence="3 4">
    <name type="scientific">Zopfia rhizophila CBS 207.26</name>
    <dbReference type="NCBI Taxonomy" id="1314779"/>
    <lineage>
        <taxon>Eukaryota</taxon>
        <taxon>Fungi</taxon>
        <taxon>Dikarya</taxon>
        <taxon>Ascomycota</taxon>
        <taxon>Pezizomycotina</taxon>
        <taxon>Dothideomycetes</taxon>
        <taxon>Dothideomycetes incertae sedis</taxon>
        <taxon>Zopfiaceae</taxon>
        <taxon>Zopfia</taxon>
    </lineage>
</organism>
<dbReference type="GO" id="GO:0016887">
    <property type="term" value="F:ATP hydrolysis activity"/>
    <property type="evidence" value="ECO:0007669"/>
    <property type="project" value="InterPro"/>
</dbReference>
<dbReference type="PANTHER" id="PTHR46411:SF4">
    <property type="entry name" value="AAA+ ATPASE DOMAIN-CONTAINING PROTEIN"/>
    <property type="match status" value="1"/>
</dbReference>
<protein>
    <submittedName>
        <fullName evidence="3">P-loop containing nucleoside triphosphate hydrolase protein</fullName>
    </submittedName>
</protein>
<dbReference type="Pfam" id="PF22942">
    <property type="entry name" value="DUF7025"/>
    <property type="match status" value="1"/>
</dbReference>
<dbReference type="SUPFAM" id="SSF52540">
    <property type="entry name" value="P-loop containing nucleoside triphosphate hydrolases"/>
    <property type="match status" value="1"/>
</dbReference>
<dbReference type="InterPro" id="IPR003593">
    <property type="entry name" value="AAA+_ATPase"/>
</dbReference>
<dbReference type="AlphaFoldDB" id="A0A6A6DYA6"/>
<dbReference type="EMBL" id="ML994644">
    <property type="protein sequence ID" value="KAF2183188.1"/>
    <property type="molecule type" value="Genomic_DNA"/>
</dbReference>
<gene>
    <name evidence="3" type="ORF">K469DRAFT_690294</name>
</gene>
<dbReference type="InterPro" id="IPR054289">
    <property type="entry name" value="DUF7025"/>
</dbReference>
<feature type="region of interest" description="Disordered" evidence="1">
    <location>
        <begin position="1"/>
        <end position="34"/>
    </location>
</feature>
<dbReference type="InterPro" id="IPR027417">
    <property type="entry name" value="P-loop_NTPase"/>
</dbReference>
<feature type="domain" description="AAA+ ATPase" evidence="2">
    <location>
        <begin position="534"/>
        <end position="658"/>
    </location>
</feature>
<keyword evidence="4" id="KW-1185">Reference proteome</keyword>
<dbReference type="PANTHER" id="PTHR46411">
    <property type="entry name" value="FAMILY ATPASE, PUTATIVE-RELATED"/>
    <property type="match status" value="1"/>
</dbReference>
<dbReference type="GO" id="GO:0005524">
    <property type="term" value="F:ATP binding"/>
    <property type="evidence" value="ECO:0007669"/>
    <property type="project" value="InterPro"/>
</dbReference>
<reference evidence="3" key="1">
    <citation type="journal article" date="2020" name="Stud. Mycol.">
        <title>101 Dothideomycetes genomes: a test case for predicting lifestyles and emergence of pathogens.</title>
        <authorList>
            <person name="Haridas S."/>
            <person name="Albert R."/>
            <person name="Binder M."/>
            <person name="Bloem J."/>
            <person name="Labutti K."/>
            <person name="Salamov A."/>
            <person name="Andreopoulos B."/>
            <person name="Baker S."/>
            <person name="Barry K."/>
            <person name="Bills G."/>
            <person name="Bluhm B."/>
            <person name="Cannon C."/>
            <person name="Castanera R."/>
            <person name="Culley D."/>
            <person name="Daum C."/>
            <person name="Ezra D."/>
            <person name="Gonzalez J."/>
            <person name="Henrissat B."/>
            <person name="Kuo A."/>
            <person name="Liang C."/>
            <person name="Lipzen A."/>
            <person name="Lutzoni F."/>
            <person name="Magnuson J."/>
            <person name="Mondo S."/>
            <person name="Nolan M."/>
            <person name="Ohm R."/>
            <person name="Pangilinan J."/>
            <person name="Park H.-J."/>
            <person name="Ramirez L."/>
            <person name="Alfaro M."/>
            <person name="Sun H."/>
            <person name="Tritt A."/>
            <person name="Yoshinaga Y."/>
            <person name="Zwiers L.-H."/>
            <person name="Turgeon B."/>
            <person name="Goodwin S."/>
            <person name="Spatafora J."/>
            <person name="Crous P."/>
            <person name="Grigoriev I."/>
        </authorList>
    </citation>
    <scope>NUCLEOTIDE SEQUENCE</scope>
    <source>
        <strain evidence="3">CBS 207.26</strain>
    </source>
</reference>
<dbReference type="Pfam" id="PF00004">
    <property type="entry name" value="AAA"/>
    <property type="match status" value="1"/>
</dbReference>
<feature type="region of interest" description="Disordered" evidence="1">
    <location>
        <begin position="58"/>
        <end position="84"/>
    </location>
</feature>
<feature type="compositionally biased region" description="Low complexity" evidence="1">
    <location>
        <begin position="59"/>
        <end position="70"/>
    </location>
</feature>
<accession>A0A6A6DYA6</accession>
<name>A0A6A6DYA6_9PEZI</name>
<dbReference type="OrthoDB" id="10042665at2759"/>
<feature type="region of interest" description="Disordered" evidence="1">
    <location>
        <begin position="90"/>
        <end position="109"/>
    </location>
</feature>
<dbReference type="InterPro" id="IPR003959">
    <property type="entry name" value="ATPase_AAA_core"/>
</dbReference>
<evidence type="ECO:0000313" key="4">
    <source>
        <dbReference type="Proteomes" id="UP000800200"/>
    </source>
</evidence>
<sequence>MAGKFENVTHNPELKGDSVIGANKNDAEDNSETPSLYEPVIASLFKRLEQVEAKLEAISSSKSTCSSPKTAPEPSEDGSSMYVDMYKNKSGSYNKKNGNRPTDNSEFKVPNPPYVLTTYWSTDEEGIGRTREKSMLEIRSKALIELMRNTMEKMIAHEHAFVWKKLLVTIPTTQKILGYCYDDLRAVAEEREMRKEDNPEDRTVRDDLTRLLDDLKCIEPENVCARHFVNNEQAASYERLWSLFPPGSEVVGWVFQESPQVFIVHQATAQKDPGLFIITCWAYDWDGTKLVRLYYNFVILEFQGSRSVTDLPCYPLTFSRNQTELSDLIERGKRFRQHCIVPTPKPLYRSNNFFRLASEMTRELNLGIIPSILMKGSGGELVEYKSSEYNYDIIIDAALCRRYGTGSYQKLGDMKAVPVKLCECALCDLDGFRKRFEESFILGDFETGALERIYPLLPPRVHGYLLGRKQWGQVLVNGIKIWEDNDHLAAWDKLAIAQKHKENIMAMVSAYFQREARGGQNCANIMDPIPGKGEGLVILLHGVPGVGKTMTAETLASSLGRRLLRIDASDFEHNNAGQVSEVFKRYFHMASSWGALLLLDEADVFLQVRIRAELNQNALVSVLLRELEYFRGVLIMTTNRIVSVDYAVQSRIHYAVKFLQLGEVDVGSIWDNFRRQLTDENSDSKEREEIDHWFKYSRKHLADSKFTGRDIRNVFMCAQLLGYPKVTCENLDKAVQSTTTFRRDLEKSHQKNSISHY</sequence>
<proteinExistence type="predicted"/>
<evidence type="ECO:0000313" key="3">
    <source>
        <dbReference type="EMBL" id="KAF2183188.1"/>
    </source>
</evidence>
<dbReference type="SMART" id="SM00382">
    <property type="entry name" value="AAA"/>
    <property type="match status" value="1"/>
</dbReference>
<evidence type="ECO:0000259" key="2">
    <source>
        <dbReference type="SMART" id="SM00382"/>
    </source>
</evidence>
<dbReference type="Gene3D" id="3.40.50.300">
    <property type="entry name" value="P-loop containing nucleotide triphosphate hydrolases"/>
    <property type="match status" value="1"/>
</dbReference>
<keyword evidence="3" id="KW-0378">Hydrolase</keyword>